<evidence type="ECO:0000313" key="1">
    <source>
        <dbReference type="EMBL" id="MCI06125.1"/>
    </source>
</evidence>
<dbReference type="Proteomes" id="UP000265520">
    <property type="component" value="Unassembled WGS sequence"/>
</dbReference>
<evidence type="ECO:0000313" key="2">
    <source>
        <dbReference type="Proteomes" id="UP000265520"/>
    </source>
</evidence>
<reference evidence="1 2" key="1">
    <citation type="journal article" date="2018" name="Front. Plant Sci.">
        <title>Red Clover (Trifolium pratense) and Zigzag Clover (T. medium) - A Picture of Genomic Similarities and Differences.</title>
        <authorList>
            <person name="Dluhosova J."/>
            <person name="Istvanek J."/>
            <person name="Nedelnik J."/>
            <person name="Repkova J."/>
        </authorList>
    </citation>
    <scope>NUCLEOTIDE SEQUENCE [LARGE SCALE GENOMIC DNA]</scope>
    <source>
        <strain evidence="2">cv. 10/8</strain>
        <tissue evidence="1">Leaf</tissue>
    </source>
</reference>
<feature type="non-terminal residue" evidence="1">
    <location>
        <position position="115"/>
    </location>
</feature>
<sequence>MSSVTQTRWLTRGNVPVHVISMEIVLMEGATAFLDFMVMIAVDVPAPEIALVMACVSTMEYVNVNLVTLALTVPLLSVMSNAAFMAGFVIMEFANSAVLTMGHTVARTPPCSSQL</sequence>
<dbReference type="AlphaFoldDB" id="A0A392P5L5"/>
<protein>
    <submittedName>
        <fullName evidence="1">Uncharacterized protein</fullName>
    </submittedName>
</protein>
<organism evidence="1 2">
    <name type="scientific">Trifolium medium</name>
    <dbReference type="NCBI Taxonomy" id="97028"/>
    <lineage>
        <taxon>Eukaryota</taxon>
        <taxon>Viridiplantae</taxon>
        <taxon>Streptophyta</taxon>
        <taxon>Embryophyta</taxon>
        <taxon>Tracheophyta</taxon>
        <taxon>Spermatophyta</taxon>
        <taxon>Magnoliopsida</taxon>
        <taxon>eudicotyledons</taxon>
        <taxon>Gunneridae</taxon>
        <taxon>Pentapetalae</taxon>
        <taxon>rosids</taxon>
        <taxon>fabids</taxon>
        <taxon>Fabales</taxon>
        <taxon>Fabaceae</taxon>
        <taxon>Papilionoideae</taxon>
        <taxon>50 kb inversion clade</taxon>
        <taxon>NPAAA clade</taxon>
        <taxon>Hologalegina</taxon>
        <taxon>IRL clade</taxon>
        <taxon>Trifolieae</taxon>
        <taxon>Trifolium</taxon>
    </lineage>
</organism>
<dbReference type="EMBL" id="LXQA010060824">
    <property type="protein sequence ID" value="MCI06125.1"/>
    <property type="molecule type" value="Genomic_DNA"/>
</dbReference>
<proteinExistence type="predicted"/>
<accession>A0A392P5L5</accession>
<keyword evidence="2" id="KW-1185">Reference proteome</keyword>
<comment type="caution">
    <text evidence="1">The sequence shown here is derived from an EMBL/GenBank/DDBJ whole genome shotgun (WGS) entry which is preliminary data.</text>
</comment>
<name>A0A392P5L5_9FABA</name>